<organism evidence="3 4">
    <name type="scientific">Littorina saxatilis</name>
    <dbReference type="NCBI Taxonomy" id="31220"/>
    <lineage>
        <taxon>Eukaryota</taxon>
        <taxon>Metazoa</taxon>
        <taxon>Spiralia</taxon>
        <taxon>Lophotrochozoa</taxon>
        <taxon>Mollusca</taxon>
        <taxon>Gastropoda</taxon>
        <taxon>Caenogastropoda</taxon>
        <taxon>Littorinimorpha</taxon>
        <taxon>Littorinoidea</taxon>
        <taxon>Littorinidae</taxon>
        <taxon>Littorina</taxon>
    </lineage>
</organism>
<proteinExistence type="predicted"/>
<keyword evidence="4" id="KW-1185">Reference proteome</keyword>
<reference evidence="3 4" key="1">
    <citation type="submission" date="2024-02" db="EMBL/GenBank/DDBJ databases">
        <title>Chromosome-scale genome assembly of the rough periwinkle Littorina saxatilis.</title>
        <authorList>
            <person name="De Jode A."/>
            <person name="Faria R."/>
            <person name="Formenti G."/>
            <person name="Sims Y."/>
            <person name="Smith T.P."/>
            <person name="Tracey A."/>
            <person name="Wood J.M.D."/>
            <person name="Zagrodzka Z.B."/>
            <person name="Johannesson K."/>
            <person name="Butlin R.K."/>
            <person name="Leder E.H."/>
        </authorList>
    </citation>
    <scope>NUCLEOTIDE SEQUENCE [LARGE SCALE GENOMIC DNA]</scope>
    <source>
        <strain evidence="3">Snail1</strain>
        <tissue evidence="3">Muscle</tissue>
    </source>
</reference>
<feature type="chain" id="PRO_5042996027" description="Melanin-concentrating hormone" evidence="2">
    <location>
        <begin position="20"/>
        <end position="117"/>
    </location>
</feature>
<comment type="caution">
    <text evidence="3">The sequence shown here is derived from an EMBL/GenBank/DDBJ whole genome shotgun (WGS) entry which is preliminary data.</text>
</comment>
<feature type="compositionally biased region" description="Polar residues" evidence="1">
    <location>
        <begin position="47"/>
        <end position="61"/>
    </location>
</feature>
<feature type="signal peptide" evidence="2">
    <location>
        <begin position="1"/>
        <end position="19"/>
    </location>
</feature>
<dbReference type="AlphaFoldDB" id="A0AAN9B5I7"/>
<evidence type="ECO:0000313" key="4">
    <source>
        <dbReference type="Proteomes" id="UP001374579"/>
    </source>
</evidence>
<name>A0AAN9B5I7_9CAEN</name>
<evidence type="ECO:0008006" key="5">
    <source>
        <dbReference type="Google" id="ProtNLM"/>
    </source>
</evidence>
<keyword evidence="2" id="KW-0732">Signal</keyword>
<gene>
    <name evidence="3" type="ORF">V1264_003676</name>
</gene>
<evidence type="ECO:0000256" key="2">
    <source>
        <dbReference type="SAM" id="SignalP"/>
    </source>
</evidence>
<dbReference type="EMBL" id="JBAMIC010000012">
    <property type="protein sequence ID" value="KAK7099548.1"/>
    <property type="molecule type" value="Genomic_DNA"/>
</dbReference>
<evidence type="ECO:0000256" key="1">
    <source>
        <dbReference type="SAM" id="MobiDB-lite"/>
    </source>
</evidence>
<accession>A0AAN9B5I7</accession>
<sequence>MQSFLFCVGTVLLLHPTLSLVFADTDDADDSGYARTRDLGMLRTGKRASTSSLDSSAQATPVQMRPLLSSMVDEPRNEIRRHQSFPLDGREMEVTQDTADDLYSLQGEGKNIQTLRP</sequence>
<protein>
    <recommendedName>
        <fullName evidence="5">Melanin-concentrating hormone</fullName>
    </recommendedName>
</protein>
<evidence type="ECO:0000313" key="3">
    <source>
        <dbReference type="EMBL" id="KAK7099548.1"/>
    </source>
</evidence>
<feature type="region of interest" description="Disordered" evidence="1">
    <location>
        <begin position="44"/>
        <end position="91"/>
    </location>
</feature>
<dbReference type="Proteomes" id="UP001374579">
    <property type="component" value="Unassembled WGS sequence"/>
</dbReference>